<comment type="caution">
    <text evidence="2">The sequence shown here is derived from an EMBL/GenBank/DDBJ whole genome shotgun (WGS) entry which is preliminary data.</text>
</comment>
<protein>
    <submittedName>
        <fullName evidence="2">Protein FAM177A1</fullName>
    </submittedName>
</protein>
<dbReference type="OrthoDB" id="45963at2759"/>
<organism evidence="2 3">
    <name type="scientific">Eumeta variegata</name>
    <name type="common">Bagworm moth</name>
    <name type="synonym">Eumeta japonica</name>
    <dbReference type="NCBI Taxonomy" id="151549"/>
    <lineage>
        <taxon>Eukaryota</taxon>
        <taxon>Metazoa</taxon>
        <taxon>Ecdysozoa</taxon>
        <taxon>Arthropoda</taxon>
        <taxon>Hexapoda</taxon>
        <taxon>Insecta</taxon>
        <taxon>Pterygota</taxon>
        <taxon>Neoptera</taxon>
        <taxon>Endopterygota</taxon>
        <taxon>Lepidoptera</taxon>
        <taxon>Glossata</taxon>
        <taxon>Ditrysia</taxon>
        <taxon>Tineoidea</taxon>
        <taxon>Psychidae</taxon>
        <taxon>Oiketicinae</taxon>
        <taxon>Eumeta</taxon>
    </lineage>
</organism>
<evidence type="ECO:0000313" key="2">
    <source>
        <dbReference type="EMBL" id="GBP37150.1"/>
    </source>
</evidence>
<proteinExistence type="predicted"/>
<evidence type="ECO:0000313" key="3">
    <source>
        <dbReference type="Proteomes" id="UP000299102"/>
    </source>
</evidence>
<dbReference type="PANTHER" id="PTHR31206">
    <property type="entry name" value="LP10445P"/>
    <property type="match status" value="1"/>
</dbReference>
<accession>A0A4C1VF11</accession>
<evidence type="ECO:0000256" key="1">
    <source>
        <dbReference type="SAM" id="MobiDB-lite"/>
    </source>
</evidence>
<dbReference type="Pfam" id="PF14774">
    <property type="entry name" value="FAM177"/>
    <property type="match status" value="1"/>
</dbReference>
<reference evidence="2 3" key="1">
    <citation type="journal article" date="2019" name="Commun. Biol.">
        <title>The bagworm genome reveals a unique fibroin gene that provides high tensile strength.</title>
        <authorList>
            <person name="Kono N."/>
            <person name="Nakamura H."/>
            <person name="Ohtoshi R."/>
            <person name="Tomita M."/>
            <person name="Numata K."/>
            <person name="Arakawa K."/>
        </authorList>
    </citation>
    <scope>NUCLEOTIDE SEQUENCE [LARGE SCALE GENOMIC DNA]</scope>
</reference>
<dbReference type="PANTHER" id="PTHR31206:SF1">
    <property type="entry name" value="LP10445P"/>
    <property type="match status" value="1"/>
</dbReference>
<keyword evidence="3" id="KW-1185">Reference proteome</keyword>
<dbReference type="InterPro" id="IPR028260">
    <property type="entry name" value="FAM177"/>
</dbReference>
<feature type="region of interest" description="Disordered" evidence="1">
    <location>
        <begin position="104"/>
        <end position="137"/>
    </location>
</feature>
<sequence length="137" mass="15542">MDNKQVQITINSPVKVLHFSDGVDEVIEEHKTTELNTAPTEDENVNPKTLDWGPWFSHYTMRSGKKVLNAIDYVGEGLASFFGITTPKYQIEIDEYERLQAEKKKMEEESAGWVPKTEPGDIPLVMNEPSKTTQNSI</sequence>
<dbReference type="Proteomes" id="UP000299102">
    <property type="component" value="Unassembled WGS sequence"/>
</dbReference>
<dbReference type="EMBL" id="BGZK01000329">
    <property type="protein sequence ID" value="GBP37150.1"/>
    <property type="molecule type" value="Genomic_DNA"/>
</dbReference>
<gene>
    <name evidence="2" type="primary">FAM177A1</name>
    <name evidence="2" type="ORF">EVAR_24282_1</name>
</gene>
<dbReference type="AlphaFoldDB" id="A0A4C1VF11"/>
<name>A0A4C1VF11_EUMVA</name>